<organism evidence="1 2">
    <name type="scientific">Nicotiana attenuata</name>
    <name type="common">Coyote tobacco</name>
    <dbReference type="NCBI Taxonomy" id="49451"/>
    <lineage>
        <taxon>Eukaryota</taxon>
        <taxon>Viridiplantae</taxon>
        <taxon>Streptophyta</taxon>
        <taxon>Embryophyta</taxon>
        <taxon>Tracheophyta</taxon>
        <taxon>Spermatophyta</taxon>
        <taxon>Magnoliopsida</taxon>
        <taxon>eudicotyledons</taxon>
        <taxon>Gunneridae</taxon>
        <taxon>Pentapetalae</taxon>
        <taxon>asterids</taxon>
        <taxon>lamiids</taxon>
        <taxon>Solanales</taxon>
        <taxon>Solanaceae</taxon>
        <taxon>Nicotianoideae</taxon>
        <taxon>Nicotianeae</taxon>
        <taxon>Nicotiana</taxon>
    </lineage>
</organism>
<sequence>MAAVILDKFSNGNPESWVYRAERYFKFLGFSEEDWLPLPYFYLEGEALAWFDWLHRNKQFYDWNHFKEKLFLRFRKWTFADSNRSVADSPLAYPHDVSYATLCSSKAQVSPFRSNFYGLESTLKVGNSEAKHVFDEMPTRAFTKAVNETSSVKVAWKSTDAHVSISNFAADLNDNQSPKVFGETPTTATSSIHFPSTVSSIPYLPVLKLHASGSLFYDGDKSAIDEDKVFDDSSQSTTTAVTRDDISEIYISPMVDEKRDLESLNKPADLVGATEDLDCKAKLMQEVTSPAFHQYYSAKKDPSSDLIELKPGAEVVVNKVPKLFDQYFQKTNTKFARTGTWNISDDLILTINNQSRVELNDFQVCIWVDTGQRIEVGSFCFDLFINNRQDGICAKYEWWYKASNYQFYLNNNGRNVDACGGSRYFVGSDDEIINTVKTYEGEDKTCFEQKIGEMDLRLDKFKKELRKVIALEIVLYSVISEHECSVYKLHISPRHLSKLYHHTCKYWCLDKRATIAKNIISSLVLVSIILRDHAFQKALKRLYPVVNGWVMEQCVARLDGVKFNMVFHESACEIPTVALYLIADSKELHIPALCFATLFSWELFDNRFSDPFLIDVTPDPHSSLSIIIAMISLLFYSNLEDKVLIEDGGIVMNENNILEDILVNLASYVWDPG</sequence>
<dbReference type="Proteomes" id="UP000187609">
    <property type="component" value="Unassembled WGS sequence"/>
</dbReference>
<dbReference type="SMR" id="A0A1J6ICB3"/>
<keyword evidence="2" id="KW-1185">Reference proteome</keyword>
<dbReference type="Gramene" id="OIT02052">
    <property type="protein sequence ID" value="OIT02052"/>
    <property type="gene ID" value="A4A49_27929"/>
</dbReference>
<reference evidence="1" key="1">
    <citation type="submission" date="2016-11" db="EMBL/GenBank/DDBJ databases">
        <title>The genome of Nicotiana attenuata.</title>
        <authorList>
            <person name="Xu S."/>
            <person name="Brockmoeller T."/>
            <person name="Gaquerel E."/>
            <person name="Navarro A."/>
            <person name="Kuhl H."/>
            <person name="Gase K."/>
            <person name="Ling Z."/>
            <person name="Zhou W."/>
            <person name="Kreitzer C."/>
            <person name="Stanke M."/>
            <person name="Tang H."/>
            <person name="Lyons E."/>
            <person name="Pandey P."/>
            <person name="Pandey S.P."/>
            <person name="Timmermann B."/>
            <person name="Baldwin I.T."/>
        </authorList>
    </citation>
    <scope>NUCLEOTIDE SEQUENCE [LARGE SCALE GENOMIC DNA]</scope>
    <source>
        <strain evidence="1">UT</strain>
    </source>
</reference>
<comment type="caution">
    <text evidence="1">The sequence shown here is derived from an EMBL/GenBank/DDBJ whole genome shotgun (WGS) entry which is preliminary data.</text>
</comment>
<dbReference type="PANTHER" id="PTHR31344:SF11">
    <property type="entry name" value="NUCLEOLAR PROTEIN GAR2-LIKE PROTEIN"/>
    <property type="match status" value="1"/>
</dbReference>
<dbReference type="InterPro" id="IPR021827">
    <property type="entry name" value="Nup186/Nup192/Nup205"/>
</dbReference>
<name>A0A1J6ICB3_NICAT</name>
<proteinExistence type="predicted"/>
<dbReference type="STRING" id="49451.A0A1J6ICB3"/>
<evidence type="ECO:0000313" key="1">
    <source>
        <dbReference type="EMBL" id="OIT02052.1"/>
    </source>
</evidence>
<dbReference type="AlphaFoldDB" id="A0A1J6ICB3"/>
<dbReference type="PANTHER" id="PTHR31344">
    <property type="entry name" value="NUCLEAR PORE COMPLEX PROTEIN NUP205"/>
    <property type="match status" value="1"/>
</dbReference>
<dbReference type="GO" id="GO:0005643">
    <property type="term" value="C:nuclear pore"/>
    <property type="evidence" value="ECO:0007669"/>
    <property type="project" value="InterPro"/>
</dbReference>
<accession>A0A1J6ICB3</accession>
<gene>
    <name evidence="1" type="ORF">A4A49_27929</name>
</gene>
<protein>
    <submittedName>
        <fullName evidence="1">Uncharacterized protein</fullName>
    </submittedName>
</protein>
<dbReference type="EMBL" id="MJEQ01037188">
    <property type="protein sequence ID" value="OIT02052.1"/>
    <property type="molecule type" value="Genomic_DNA"/>
</dbReference>
<evidence type="ECO:0000313" key="2">
    <source>
        <dbReference type="Proteomes" id="UP000187609"/>
    </source>
</evidence>